<evidence type="ECO:0000313" key="1">
    <source>
        <dbReference type="EMBL" id="NWF48368.1"/>
    </source>
</evidence>
<dbReference type="InterPro" id="IPR010131">
    <property type="entry name" value="MdtP/NodT-like"/>
</dbReference>
<accession>A0A7Y8H1K4</accession>
<protein>
    <submittedName>
        <fullName evidence="1">TolC family protein</fullName>
    </submittedName>
</protein>
<dbReference type="Gene3D" id="1.20.1600.10">
    <property type="entry name" value="Outer membrane efflux proteins (OEP)"/>
    <property type="match status" value="1"/>
</dbReference>
<sequence length="627" mass="69268">MKMNKTPSVSTRATGFLPRSLVMLAVVAVVAGCSVTPKTLTQDEVRDRVKSDTERMYTDQASITAPISMEEAVARALKYNLDYRLKKMESALALGLTDHASYDMLPQLVASAGYRDRSNFSGGTSIGILDGVESDRPTSSDARSHSLRGIEFSWNALDFGVSYYRARQQGDQFLIAEERRRKVVQNLLQDVRAAYWRALGAQRLNAQADDILQRASLALSRSREAETQKIIPPGLALAYQRALLDATTLLNQRRQDLEFAKRELAALMNVLPGADFVLAEAVETNLPVAPKDIGKLEEMALLQRPELREEDYRKRISADEARKQILGMLPGITLNYGRQHDSNRLLYNNSWSEGGLSLAWNLMRLVALPSMKNAQQYQQQTDEARRMALSMAILTQTRVSAERYRMALEDFRLADQASQVDTRLAAFTKASVTAKLESELEAIRTQARAVLGAYQRANAYANAHIAFGRLYNTLGFDPIADDFEANDLGTLSQRVKAHLQAAEKDAFALSSNLFGHATVVKVQLAGVADPVQQVRMKALVTELLARHQIATDAKEGTPLLLSFQAAGKNGVEKASWTVELKDEAGQPQQARFATTIPSNARASVYESSLVAALNANLGELKSWLNVD</sequence>
<dbReference type="GO" id="GO:0015562">
    <property type="term" value="F:efflux transmembrane transporter activity"/>
    <property type="evidence" value="ECO:0007669"/>
    <property type="project" value="InterPro"/>
</dbReference>
<dbReference type="PANTHER" id="PTHR30203:SF29">
    <property type="entry name" value="PROTEIN CYAE"/>
    <property type="match status" value="1"/>
</dbReference>
<dbReference type="PANTHER" id="PTHR30203">
    <property type="entry name" value="OUTER MEMBRANE CATION EFFLUX PROTEIN"/>
    <property type="match status" value="1"/>
</dbReference>
<comment type="caution">
    <text evidence="1">The sequence shown here is derived from an EMBL/GenBank/DDBJ whole genome shotgun (WGS) entry which is preliminary data.</text>
</comment>
<proteinExistence type="predicted"/>
<gene>
    <name evidence="1" type="ORF">F3K02_24390</name>
</gene>
<name>A0A7Y8H1K4_9BURK</name>
<dbReference type="AlphaFoldDB" id="A0A7Y8H1K4"/>
<keyword evidence="2" id="KW-1185">Reference proteome</keyword>
<organism evidence="1 2">
    <name type="scientific">Hydrogenophaga aromaticivorans</name>
    <dbReference type="NCBI Taxonomy" id="2610898"/>
    <lineage>
        <taxon>Bacteria</taxon>
        <taxon>Pseudomonadati</taxon>
        <taxon>Pseudomonadota</taxon>
        <taxon>Betaproteobacteria</taxon>
        <taxon>Burkholderiales</taxon>
        <taxon>Comamonadaceae</taxon>
        <taxon>Hydrogenophaga</taxon>
    </lineage>
</organism>
<reference evidence="1 2" key="1">
    <citation type="submission" date="2019-09" db="EMBL/GenBank/DDBJ databases">
        <title>Hydrogenophaga aromatica sp. nov., isolated from a para-xylene-degrading enrichment culture.</title>
        <authorList>
            <person name="Tancsics A."/>
            <person name="Banerjee S."/>
        </authorList>
    </citation>
    <scope>NUCLEOTIDE SEQUENCE [LARGE SCALE GENOMIC DNA]</scope>
    <source>
        <strain evidence="1 2">D2P1</strain>
    </source>
</reference>
<dbReference type="EMBL" id="VYGV01000026">
    <property type="protein sequence ID" value="NWF48368.1"/>
    <property type="molecule type" value="Genomic_DNA"/>
</dbReference>
<evidence type="ECO:0000313" key="2">
    <source>
        <dbReference type="Proteomes" id="UP000545507"/>
    </source>
</evidence>
<dbReference type="Proteomes" id="UP000545507">
    <property type="component" value="Unassembled WGS sequence"/>
</dbReference>
<dbReference type="PROSITE" id="PS51257">
    <property type="entry name" value="PROKAR_LIPOPROTEIN"/>
    <property type="match status" value="1"/>
</dbReference>
<dbReference type="SUPFAM" id="SSF56954">
    <property type="entry name" value="Outer membrane efflux proteins (OEP)"/>
    <property type="match status" value="1"/>
</dbReference>